<dbReference type="eggNOG" id="COG2182">
    <property type="taxonomic scope" value="Bacteria"/>
</dbReference>
<dbReference type="SUPFAM" id="SSF53850">
    <property type="entry name" value="Periplasmic binding protein-like II"/>
    <property type="match status" value="1"/>
</dbReference>
<dbReference type="STRING" id="526218.Sterm_3486"/>
<gene>
    <name evidence="1" type="ordered locus">Sterm_3486</name>
</gene>
<dbReference type="HOGENOM" id="CLU_059918_0_0_0"/>
<dbReference type="InterPro" id="IPR006059">
    <property type="entry name" value="SBP"/>
</dbReference>
<reference evidence="2" key="1">
    <citation type="submission" date="2009-09" db="EMBL/GenBank/DDBJ databases">
        <title>The complete chromosome of Sebaldella termitidis ATCC 33386.</title>
        <authorList>
            <consortium name="US DOE Joint Genome Institute (JGI-PGF)"/>
            <person name="Lucas S."/>
            <person name="Copeland A."/>
            <person name="Lapidus A."/>
            <person name="Glavina del Rio T."/>
            <person name="Dalin E."/>
            <person name="Tice H."/>
            <person name="Bruce D."/>
            <person name="Goodwin L."/>
            <person name="Pitluck S."/>
            <person name="Kyrpides N."/>
            <person name="Mavromatis K."/>
            <person name="Ivanova N."/>
            <person name="Mikhailova N."/>
            <person name="Sims D."/>
            <person name="Meincke L."/>
            <person name="Brettin T."/>
            <person name="Detter J.C."/>
            <person name="Han C."/>
            <person name="Larimer F."/>
            <person name="Land M."/>
            <person name="Hauser L."/>
            <person name="Markowitz V."/>
            <person name="Cheng J.F."/>
            <person name="Hugenholtz P."/>
            <person name="Woyke T."/>
            <person name="Wu D."/>
            <person name="Eisen J.A."/>
        </authorList>
    </citation>
    <scope>NUCLEOTIDE SEQUENCE [LARGE SCALE GENOMIC DNA]</scope>
    <source>
        <strain evidence="2">ATCC 33386 / NCTC 11300</strain>
    </source>
</reference>
<dbReference type="EMBL" id="CP001739">
    <property type="protein sequence ID" value="ACZ10324.1"/>
    <property type="molecule type" value="Genomic_DNA"/>
</dbReference>
<dbReference type="PANTHER" id="PTHR43649">
    <property type="entry name" value="ARABINOSE-BINDING PROTEIN-RELATED"/>
    <property type="match status" value="1"/>
</dbReference>
<organism evidence="1 2">
    <name type="scientific">Sebaldella termitidis (strain ATCC 33386 / NCTC 11300)</name>
    <dbReference type="NCBI Taxonomy" id="526218"/>
    <lineage>
        <taxon>Bacteria</taxon>
        <taxon>Fusobacteriati</taxon>
        <taxon>Fusobacteriota</taxon>
        <taxon>Fusobacteriia</taxon>
        <taxon>Fusobacteriales</taxon>
        <taxon>Leptotrichiaceae</taxon>
        <taxon>Sebaldella</taxon>
    </lineage>
</organism>
<evidence type="ECO:0000313" key="2">
    <source>
        <dbReference type="Proteomes" id="UP000000845"/>
    </source>
</evidence>
<dbReference type="Proteomes" id="UP000000845">
    <property type="component" value="Chromosome"/>
</dbReference>
<sequence>MGIKLKGITWAHTRGYVPMVATAQRFNELNPEIEIEWEKRSLRDFENAPVEQLAEKYDLLIIDHPWAGFASKNGVLIPLEKYLSKDFLDDQLKNSVGQSHLSYNFDGFQSALAVDAACPVCVYRPKYFADKNLPKDWNELLELAKTGIVIFAGQPIYLLMDFYMLCSTLSDNLFKTDKVIDDDTGILVLEKMRELAGYCTKEIFSWNTIKVNEILSSESDYYYCPYVYGFSNYSRAGYARHILKAGDIIQYEGRQMSAVLGGTGLAVSSKCRNIGAAIKYVEFTASKEIQKTLLFDNGGQPGHREAWLDNEVNRRSLNFFKDTLKTLDNSYLRPRYDGYLYFQDNAGEIVRDFIKDGGNVKDTLEKINSLYKKSRSK</sequence>
<dbReference type="Gene3D" id="3.40.190.10">
    <property type="entry name" value="Periplasmic binding protein-like II"/>
    <property type="match status" value="1"/>
</dbReference>
<reference evidence="1 2" key="2">
    <citation type="journal article" date="2010" name="Stand. Genomic Sci.">
        <title>Complete genome sequence of Sebaldella termitidis type strain (NCTC 11300).</title>
        <authorList>
            <person name="Harmon-Smith M."/>
            <person name="Celia L."/>
            <person name="Chertkov O."/>
            <person name="Lapidus A."/>
            <person name="Copeland A."/>
            <person name="Glavina Del Rio T."/>
            <person name="Nolan M."/>
            <person name="Lucas S."/>
            <person name="Tice H."/>
            <person name="Cheng J.F."/>
            <person name="Han C."/>
            <person name="Detter J.C."/>
            <person name="Bruce D."/>
            <person name="Goodwin L."/>
            <person name="Pitluck S."/>
            <person name="Pati A."/>
            <person name="Liolios K."/>
            <person name="Ivanova N."/>
            <person name="Mavromatis K."/>
            <person name="Mikhailova N."/>
            <person name="Chen A."/>
            <person name="Palaniappan K."/>
            <person name="Land M."/>
            <person name="Hauser L."/>
            <person name="Chang Y.J."/>
            <person name="Jeffries C.D."/>
            <person name="Brettin T."/>
            <person name="Goker M."/>
            <person name="Beck B."/>
            <person name="Bristow J."/>
            <person name="Eisen J.A."/>
            <person name="Markowitz V."/>
            <person name="Hugenholtz P."/>
            <person name="Kyrpides N.C."/>
            <person name="Klenk H.P."/>
            <person name="Chen F."/>
        </authorList>
    </citation>
    <scope>NUCLEOTIDE SEQUENCE [LARGE SCALE GENOMIC DNA]</scope>
    <source>
        <strain evidence="2">ATCC 33386 / NCTC 11300</strain>
    </source>
</reference>
<dbReference type="Pfam" id="PF13416">
    <property type="entry name" value="SBP_bac_8"/>
    <property type="match status" value="1"/>
</dbReference>
<evidence type="ECO:0000313" key="1">
    <source>
        <dbReference type="EMBL" id="ACZ10324.1"/>
    </source>
</evidence>
<dbReference type="KEGG" id="str:Sterm_3486"/>
<keyword evidence="2" id="KW-1185">Reference proteome</keyword>
<dbReference type="PANTHER" id="PTHR43649:SF12">
    <property type="entry name" value="DIACETYLCHITOBIOSE BINDING PROTEIN DASA"/>
    <property type="match status" value="1"/>
</dbReference>
<protein>
    <submittedName>
        <fullName evidence="1">Extracellular solute-binding protein family 1</fullName>
    </submittedName>
</protein>
<accession>D1AQR4</accession>
<proteinExistence type="predicted"/>
<dbReference type="RefSeq" id="WP_012862906.1">
    <property type="nucleotide sequence ID" value="NC_013517.1"/>
</dbReference>
<dbReference type="InterPro" id="IPR050490">
    <property type="entry name" value="Bact_solute-bd_prot1"/>
</dbReference>
<name>D1AQR4_SEBTE</name>
<dbReference type="AlphaFoldDB" id="D1AQR4"/>